<proteinExistence type="predicted"/>
<dbReference type="AlphaFoldDB" id="A0A2M7IPC6"/>
<dbReference type="Gene3D" id="3.30.1490.300">
    <property type="match status" value="1"/>
</dbReference>
<sequence>QELIDSLISVAKKKMTEIMLEKELTNKYDFSLLTEVITDFRLNDYQTNQPLKQKVKSLSLTQIVALASTFITETVTDLQRKVLPRAEIVQYSFMMIFYSFIKNFYSRLSCYCLIDITYEATEIVIVRNSAFQTTNHTTIGINTIARNIANALNIPHEEAISFLREPYHSTALKALPKNKLELLQKVFVNYQTELRELFTENNANFSIPRDIFFHCSMADNAFLLELISEVAKTVTNLSHQVTEISEAIITKYYSPTEKKKLTENNIDTGVLLEAQFFHQHES</sequence>
<feature type="non-terminal residue" evidence="1">
    <location>
        <position position="1"/>
    </location>
</feature>
<evidence type="ECO:0000313" key="1">
    <source>
        <dbReference type="EMBL" id="PIW97161.1"/>
    </source>
</evidence>
<organism evidence="1 2">
    <name type="scientific">Candidatus Kaiserbacteria bacterium CG_4_8_14_3_um_filter_38_9</name>
    <dbReference type="NCBI Taxonomy" id="1974599"/>
    <lineage>
        <taxon>Bacteria</taxon>
        <taxon>Candidatus Kaiseribacteriota</taxon>
    </lineage>
</organism>
<dbReference type="Gene3D" id="3.30.420.40">
    <property type="match status" value="2"/>
</dbReference>
<protein>
    <submittedName>
        <fullName evidence="1">Uncharacterized protein</fullName>
    </submittedName>
</protein>
<gene>
    <name evidence="1" type="ORF">COZ82_01065</name>
</gene>
<accession>A0A2M7IPC6</accession>
<dbReference type="EMBL" id="PFHR01000065">
    <property type="protein sequence ID" value="PIW97161.1"/>
    <property type="molecule type" value="Genomic_DNA"/>
</dbReference>
<name>A0A2M7IPC6_9BACT</name>
<dbReference type="Proteomes" id="UP000230837">
    <property type="component" value="Unassembled WGS sequence"/>
</dbReference>
<reference evidence="2" key="1">
    <citation type="submission" date="2017-09" db="EMBL/GenBank/DDBJ databases">
        <title>Depth-based differentiation of microbial function through sediment-hosted aquifers and enrichment of novel symbionts in the deep terrestrial subsurface.</title>
        <authorList>
            <person name="Probst A.J."/>
            <person name="Ladd B."/>
            <person name="Jarett J.K."/>
            <person name="Geller-Mcgrath D.E."/>
            <person name="Sieber C.M.K."/>
            <person name="Emerson J.B."/>
            <person name="Anantharaman K."/>
            <person name="Thomas B.C."/>
            <person name="Malmstrom R."/>
            <person name="Stieglmeier M."/>
            <person name="Klingl A."/>
            <person name="Woyke T."/>
            <person name="Ryan C.M."/>
            <person name="Banfield J.F."/>
        </authorList>
    </citation>
    <scope>NUCLEOTIDE SEQUENCE [LARGE SCALE GENOMIC DNA]</scope>
</reference>
<comment type="caution">
    <text evidence="1">The sequence shown here is derived from an EMBL/GenBank/DDBJ whole genome shotgun (WGS) entry which is preliminary data.</text>
</comment>
<evidence type="ECO:0000313" key="2">
    <source>
        <dbReference type="Proteomes" id="UP000230837"/>
    </source>
</evidence>